<dbReference type="PROSITE" id="PS50181">
    <property type="entry name" value="FBOX"/>
    <property type="match status" value="1"/>
</dbReference>
<evidence type="ECO:0000313" key="4">
    <source>
        <dbReference type="Proteomes" id="UP001148786"/>
    </source>
</evidence>
<keyword evidence="4" id="KW-1185">Reference proteome</keyword>
<dbReference type="EMBL" id="JANKHO010000769">
    <property type="protein sequence ID" value="KAJ3506411.1"/>
    <property type="molecule type" value="Genomic_DNA"/>
</dbReference>
<dbReference type="InterPro" id="IPR001810">
    <property type="entry name" value="F-box_dom"/>
</dbReference>
<dbReference type="InterPro" id="IPR036047">
    <property type="entry name" value="F-box-like_dom_sf"/>
</dbReference>
<proteinExistence type="predicted"/>
<dbReference type="OrthoDB" id="3266451at2759"/>
<gene>
    <name evidence="3" type="ORF">NLJ89_g6884</name>
</gene>
<dbReference type="AlphaFoldDB" id="A0A9W8JXQ8"/>
<dbReference type="Pfam" id="PF12937">
    <property type="entry name" value="F-box-like"/>
    <property type="match status" value="1"/>
</dbReference>
<dbReference type="SUPFAM" id="SSF52047">
    <property type="entry name" value="RNI-like"/>
    <property type="match status" value="1"/>
</dbReference>
<evidence type="ECO:0000256" key="1">
    <source>
        <dbReference type="SAM" id="MobiDB-lite"/>
    </source>
</evidence>
<comment type="caution">
    <text evidence="3">The sequence shown here is derived from an EMBL/GenBank/DDBJ whole genome shotgun (WGS) entry which is preliminary data.</text>
</comment>
<reference evidence="3" key="1">
    <citation type="submission" date="2022-07" db="EMBL/GenBank/DDBJ databases">
        <title>Genome Sequence of Agrocybe chaxingu.</title>
        <authorList>
            <person name="Buettner E."/>
        </authorList>
    </citation>
    <scope>NUCLEOTIDE SEQUENCE</scope>
    <source>
        <strain evidence="3">MP-N11</strain>
    </source>
</reference>
<accession>A0A9W8JXQ8</accession>
<feature type="region of interest" description="Disordered" evidence="1">
    <location>
        <begin position="942"/>
        <end position="966"/>
    </location>
</feature>
<dbReference type="Gene3D" id="1.20.1280.50">
    <property type="match status" value="1"/>
</dbReference>
<feature type="domain" description="F-box" evidence="2">
    <location>
        <begin position="151"/>
        <end position="207"/>
    </location>
</feature>
<protein>
    <recommendedName>
        <fullName evidence="2">F-box domain-containing protein</fullName>
    </recommendedName>
</protein>
<sequence>MENVHFPAREISLTIRRSNPYNGIRPTGVDYSWSAHHKSMIVQSLNGLPKALIPAGELGGHHGGRYLQMVRDKDRSVLVAYLSRIGGARITFEELETLARIQESCEEDITHVRRRCLDKLLEIEEMCQDLVLLEEIVEDRQRLIEAASSATAPIRRLPVELLLKIFKFTTTRDREAAPRLKSALLLSSVCKLWRSIVINESTFWCHLSYEPPQEENDLEAYDEEQNGVVTKYKRLVDAMKTFAERSGTRPLKFSIVDSESGKLPKPTGFVEKGRGHIFDEIRSCFPKCSSLHFTAKKEWASSLLQNLSPAIFTTLEELNLDVQFITVPPKMNVFSNSPLRVYHLLTRTPLNLARIIIPQPLLESFSMELSPPEEQRALPLNPRDAIQFWRYFINKCVNLQALKLKAKIPGALYDGAVPRQRFFIFSGLRKLSLCIAFRACASTVLRGLDLPALDYLHLSSPGDTGSQFSIAPAGEAFMQAIYKDIPFITGLQTLSLTRIDVSDHDLQSLLRAMTRLQFLSVLKTSTHQAPGGEAAHHQELLSSLTISKGRMRNRRHIPLVPTLQCIRLSYNDDRHATASPSSMTYITMAVSRYRWNARQLGTETSGTPSFERSLFKLQIVLDVKDSATINGHPITLALQKDFGPVYGNILRVEGSDGFKDEWDRPTETDGLAYTATPHRLIHGIRPRRAFTRVWGVIEESGNAGYGAGCASNTPQATWRRVVHSEVAMSRTDAMWDSRQIIVVTAYIITVVLCTMLKSPLMSVSNRAGFLAFAVLTPVFTFFGPDDIRPYPVRNPRLARGPERPALGLLLLQNLQILSVRRSAKTGLEHSTPMRTKQPTRSWPTLVTLRPWLSGVGYLLLKEKKHHANLCVELPVQVVIDGLYAGSSVELGQYDSSATFVLELLGDVVGRGSERVMFGWCKVAWLERLVRIAASLLSTASTAPEPTCTYRSTSTVSSPPSSVDGNCKGLFRPSIDAHVQDGDAKQ</sequence>
<feature type="compositionally biased region" description="Low complexity" evidence="1">
    <location>
        <begin position="951"/>
        <end position="962"/>
    </location>
</feature>
<organism evidence="3 4">
    <name type="scientific">Agrocybe chaxingu</name>
    <dbReference type="NCBI Taxonomy" id="84603"/>
    <lineage>
        <taxon>Eukaryota</taxon>
        <taxon>Fungi</taxon>
        <taxon>Dikarya</taxon>
        <taxon>Basidiomycota</taxon>
        <taxon>Agaricomycotina</taxon>
        <taxon>Agaricomycetes</taxon>
        <taxon>Agaricomycetidae</taxon>
        <taxon>Agaricales</taxon>
        <taxon>Agaricineae</taxon>
        <taxon>Strophariaceae</taxon>
        <taxon>Agrocybe</taxon>
    </lineage>
</organism>
<evidence type="ECO:0000259" key="2">
    <source>
        <dbReference type="PROSITE" id="PS50181"/>
    </source>
</evidence>
<name>A0A9W8JXQ8_9AGAR</name>
<dbReference type="SUPFAM" id="SSF81383">
    <property type="entry name" value="F-box domain"/>
    <property type="match status" value="1"/>
</dbReference>
<evidence type="ECO:0000313" key="3">
    <source>
        <dbReference type="EMBL" id="KAJ3506411.1"/>
    </source>
</evidence>
<dbReference type="Proteomes" id="UP001148786">
    <property type="component" value="Unassembled WGS sequence"/>
</dbReference>